<gene>
    <name evidence="2" type="ORF">DX912_07645</name>
</gene>
<evidence type="ECO:0000256" key="1">
    <source>
        <dbReference type="SAM" id="Phobius"/>
    </source>
</evidence>
<dbReference type="Proteomes" id="UP000256829">
    <property type="component" value="Unassembled WGS sequence"/>
</dbReference>
<feature type="transmembrane region" description="Helical" evidence="1">
    <location>
        <begin position="207"/>
        <end position="230"/>
    </location>
</feature>
<evidence type="ECO:0000313" key="2">
    <source>
        <dbReference type="EMBL" id="RDY67782.1"/>
    </source>
</evidence>
<proteinExistence type="predicted"/>
<keyword evidence="3" id="KW-1185">Reference proteome</keyword>
<organism evidence="2 3">
    <name type="scientific">Lysobacter soli</name>
    <dbReference type="NCBI Taxonomy" id="453783"/>
    <lineage>
        <taxon>Bacteria</taxon>
        <taxon>Pseudomonadati</taxon>
        <taxon>Pseudomonadota</taxon>
        <taxon>Gammaproteobacteria</taxon>
        <taxon>Lysobacterales</taxon>
        <taxon>Lysobacteraceae</taxon>
        <taxon>Lysobacter</taxon>
    </lineage>
</organism>
<keyword evidence="1" id="KW-0812">Transmembrane</keyword>
<feature type="transmembrane region" description="Helical" evidence="1">
    <location>
        <begin position="242"/>
        <end position="267"/>
    </location>
</feature>
<accession>A0A3D8VEE1</accession>
<keyword evidence="1" id="KW-1133">Transmembrane helix</keyword>
<dbReference type="EMBL" id="QTJR01000004">
    <property type="protein sequence ID" value="RDY67782.1"/>
    <property type="molecule type" value="Genomic_DNA"/>
</dbReference>
<evidence type="ECO:0000313" key="3">
    <source>
        <dbReference type="Proteomes" id="UP000256829"/>
    </source>
</evidence>
<protein>
    <submittedName>
        <fullName evidence="2">Uncharacterized protein</fullName>
    </submittedName>
</protein>
<dbReference type="AlphaFoldDB" id="A0A3D8VEE1"/>
<comment type="caution">
    <text evidence="2">The sequence shown here is derived from an EMBL/GenBank/DDBJ whole genome shotgun (WGS) entry which is preliminary data.</text>
</comment>
<name>A0A3D8VEE1_9GAMM</name>
<keyword evidence="1" id="KW-0472">Membrane</keyword>
<sequence>MQSDAMDARSIISKNHPASGEFETTSFRSRLYEDATWSQDEYWKVEWALFQLAAAADSDAELRWRVFRLFSATVSLFVAHYDPKDIYVMDGIDAEGLLEARERFDLVFEGFFSQQMPDVRSWPIADVRLGRPAAGLLMSAYEPKRTSGFPRCAYCLCFRRPPLAVSIGSSAPRARFLMVGIGALLLWGALVYAYVAFALNVAGRANIFIASALLLAVCVGFLWAGLPLFGEQAGASRVIGRILIAPLASAVWVLMLTLVGIPFHLAIGGTL</sequence>
<reference evidence="2 3" key="1">
    <citation type="submission" date="2018-08" db="EMBL/GenBank/DDBJ databases">
        <title>Lysobacter soli KCTC 22011, whole genome shotgun sequence.</title>
        <authorList>
            <person name="Zhang X."/>
            <person name="Feng G."/>
            <person name="Zhu H."/>
        </authorList>
    </citation>
    <scope>NUCLEOTIDE SEQUENCE [LARGE SCALE GENOMIC DNA]</scope>
    <source>
        <strain evidence="2 3">KCTC 22011</strain>
    </source>
</reference>
<feature type="transmembrane region" description="Helical" evidence="1">
    <location>
        <begin position="176"/>
        <end position="195"/>
    </location>
</feature>